<dbReference type="Ensembl" id="ENSCVAT00000017991.1">
    <property type="protein sequence ID" value="ENSCVAP00000027202.1"/>
    <property type="gene ID" value="ENSCVAG00000013327.1"/>
</dbReference>
<evidence type="ECO:0000313" key="1">
    <source>
        <dbReference type="Ensembl" id="ENSCVAP00000027202.1"/>
    </source>
</evidence>
<organism evidence="1 2">
    <name type="scientific">Cyprinodon variegatus</name>
    <name type="common">Sheepshead minnow</name>
    <dbReference type="NCBI Taxonomy" id="28743"/>
    <lineage>
        <taxon>Eukaryota</taxon>
        <taxon>Metazoa</taxon>
        <taxon>Chordata</taxon>
        <taxon>Craniata</taxon>
        <taxon>Vertebrata</taxon>
        <taxon>Euteleostomi</taxon>
        <taxon>Actinopterygii</taxon>
        <taxon>Neopterygii</taxon>
        <taxon>Teleostei</taxon>
        <taxon>Neoteleostei</taxon>
        <taxon>Acanthomorphata</taxon>
        <taxon>Ovalentaria</taxon>
        <taxon>Atherinomorphae</taxon>
        <taxon>Cyprinodontiformes</taxon>
        <taxon>Cyprinodontidae</taxon>
        <taxon>Cyprinodon</taxon>
    </lineage>
</organism>
<accession>A0A3Q2E4V3</accession>
<protein>
    <submittedName>
        <fullName evidence="1">Uncharacterized protein</fullName>
    </submittedName>
</protein>
<reference evidence="1" key="1">
    <citation type="submission" date="2025-08" db="UniProtKB">
        <authorList>
            <consortium name="Ensembl"/>
        </authorList>
    </citation>
    <scope>IDENTIFICATION</scope>
</reference>
<proteinExistence type="predicted"/>
<evidence type="ECO:0000313" key="2">
    <source>
        <dbReference type="Proteomes" id="UP000265020"/>
    </source>
</evidence>
<dbReference type="AlphaFoldDB" id="A0A3Q2E4V3"/>
<dbReference type="Proteomes" id="UP000265020">
    <property type="component" value="Unassembled WGS sequence"/>
</dbReference>
<reference evidence="1" key="2">
    <citation type="submission" date="2025-09" db="UniProtKB">
        <authorList>
            <consortium name="Ensembl"/>
        </authorList>
    </citation>
    <scope>IDENTIFICATION</scope>
</reference>
<name>A0A3Q2E4V3_CYPVA</name>
<sequence>QDSSGSNLKLTLVQDALAQLMKSQHPVEELQSPLPEGDFQVTSREHEPLALHWLLSTSRGQCSLEKNNYALAAES</sequence>
<keyword evidence="2" id="KW-1185">Reference proteome</keyword>